<reference evidence="7 8" key="1">
    <citation type="journal article" date="2016" name="BMC Microbiol.">
        <title>Fucosyllactose and L-fucose utilization of infant Bifidobacterium longum and Bifidobacterium kashiwanohense.</title>
        <authorList>
            <person name="Bunesova V."/>
            <person name="Lacroix C."/>
            <person name="Schwab C."/>
        </authorList>
    </citation>
    <scope>NUCLEOTIDE SEQUENCE [LARGE SCALE GENOMIC DNA]</scope>
    <source>
        <strain evidence="7 8">BSM11-5</strain>
    </source>
</reference>
<dbReference type="CDD" id="cd11484">
    <property type="entry name" value="SLC-NCS1sbd_CobB-like"/>
    <property type="match status" value="1"/>
</dbReference>
<proteinExistence type="inferred from homology"/>
<feature type="transmembrane region" description="Helical" evidence="6">
    <location>
        <begin position="168"/>
        <end position="186"/>
    </location>
</feature>
<feature type="transmembrane region" description="Helical" evidence="6">
    <location>
        <begin position="103"/>
        <end position="122"/>
    </location>
</feature>
<evidence type="ECO:0000313" key="8">
    <source>
        <dbReference type="Proteomes" id="UP000181801"/>
    </source>
</evidence>
<dbReference type="RefSeq" id="WP_071474477.1">
    <property type="nucleotide sequence ID" value="NZ_MOAE01000019.1"/>
</dbReference>
<sequence length="464" mass="48453">MTQTTAVAPAQEPAFESDSLHIPDSGRRGWLSIACVWIGNSINVSTLMTGAVLGAGLTLWDAFWAAFIGFGIILAYMCFVAMEATDTGLPTSAMSTAALGRKGGRYIISIILGVSLIGWFGVQAAVCGSSFSLMVGKLGLDVSPQICSIVLGALMLVTAILGFDGVKWVNYIAAPLLFIICAYGLFASLSNTGMGTLTSYVPKESMGLVAGINIAVGFFAVGGATVGDFTRYTRDRKGAVLSSIIGIWPPMVILLMMGAMLSVVKPESGGDISQIMASMGLAGAALIALVLSTWSVNVGNAYSAGLAFAVIADKGDKGYRVSTTIAGILGIILAVAGIMDYFQMFLTVLSAMIPALAGSMIADYWFVRKARPQNFKPLDGFSVPGLVSFIVGSIVALITGGTFASVPALAFLDHPFFLGPVNGIVVSIVLYVAVCKLMKLPSFDGPILLTRKGAWLPSQKTFSH</sequence>
<dbReference type="PANTHER" id="PTHR30569">
    <property type="entry name" value="CYTOSINE TRANSPORTER CODB"/>
    <property type="match status" value="1"/>
</dbReference>
<dbReference type="GO" id="GO:0015209">
    <property type="term" value="F:cytosine transmembrane transporter activity"/>
    <property type="evidence" value="ECO:0007669"/>
    <property type="project" value="InterPro"/>
</dbReference>
<evidence type="ECO:0000313" key="7">
    <source>
        <dbReference type="EMBL" id="OIN64575.1"/>
    </source>
</evidence>
<dbReference type="EMBL" id="MOAE01000019">
    <property type="protein sequence ID" value="OIN64575.1"/>
    <property type="molecule type" value="Genomic_DNA"/>
</dbReference>
<feature type="transmembrane region" description="Helical" evidence="6">
    <location>
        <begin position="62"/>
        <end position="82"/>
    </location>
</feature>
<feature type="transmembrane region" description="Helical" evidence="6">
    <location>
        <begin position="386"/>
        <end position="410"/>
    </location>
</feature>
<evidence type="ECO:0000256" key="2">
    <source>
        <dbReference type="ARBA" id="ARBA00008974"/>
    </source>
</evidence>
<evidence type="ECO:0000256" key="1">
    <source>
        <dbReference type="ARBA" id="ARBA00004141"/>
    </source>
</evidence>
<feature type="transmembrane region" description="Helical" evidence="6">
    <location>
        <begin position="345"/>
        <end position="366"/>
    </location>
</feature>
<dbReference type="InterPro" id="IPR030191">
    <property type="entry name" value="CodB"/>
</dbReference>
<feature type="transmembrane region" description="Helical" evidence="6">
    <location>
        <begin position="275"/>
        <end position="298"/>
    </location>
</feature>
<evidence type="ECO:0000256" key="3">
    <source>
        <dbReference type="ARBA" id="ARBA00022692"/>
    </source>
</evidence>
<feature type="transmembrane region" description="Helical" evidence="6">
    <location>
        <begin position="239"/>
        <end position="263"/>
    </location>
</feature>
<evidence type="ECO:0000256" key="5">
    <source>
        <dbReference type="ARBA" id="ARBA00023136"/>
    </source>
</evidence>
<evidence type="ECO:0000256" key="4">
    <source>
        <dbReference type="ARBA" id="ARBA00022989"/>
    </source>
</evidence>
<dbReference type="Pfam" id="PF02133">
    <property type="entry name" value="Transp_cyt_pur"/>
    <property type="match status" value="1"/>
</dbReference>
<keyword evidence="4 6" id="KW-1133">Transmembrane helix</keyword>
<comment type="subcellular location">
    <subcellularLocation>
        <location evidence="1">Membrane</location>
        <topology evidence="1">Multi-pass membrane protein</topology>
    </subcellularLocation>
</comment>
<organism evidence="7 8">
    <name type="scientific">Bifidobacterium longum subsp. suis</name>
    <dbReference type="NCBI Taxonomy" id="1695"/>
    <lineage>
        <taxon>Bacteria</taxon>
        <taxon>Bacillati</taxon>
        <taxon>Actinomycetota</taxon>
        <taxon>Actinomycetes</taxon>
        <taxon>Bifidobacteriales</taxon>
        <taxon>Bifidobacteriaceae</taxon>
        <taxon>Bifidobacterium</taxon>
    </lineage>
</organism>
<dbReference type="AlphaFoldDB" id="A0A1S2W209"/>
<accession>A0A1S2W209</accession>
<feature type="transmembrane region" description="Helical" evidence="6">
    <location>
        <begin position="319"/>
        <end position="339"/>
    </location>
</feature>
<feature type="transmembrane region" description="Helical" evidence="6">
    <location>
        <begin position="416"/>
        <end position="434"/>
    </location>
</feature>
<evidence type="ECO:0000256" key="6">
    <source>
        <dbReference type="SAM" id="Phobius"/>
    </source>
</evidence>
<dbReference type="Proteomes" id="UP000181801">
    <property type="component" value="Unassembled WGS sequence"/>
</dbReference>
<keyword evidence="5 6" id="KW-0472">Membrane</keyword>
<name>A0A1S2W209_BIFLN</name>
<keyword evidence="3 6" id="KW-0812">Transmembrane</keyword>
<comment type="similarity">
    <text evidence="2">Belongs to the purine-cytosine permease (2.A.39) family.</text>
</comment>
<comment type="caution">
    <text evidence="7">The sequence shown here is derived from an EMBL/GenBank/DDBJ whole genome shotgun (WGS) entry which is preliminary data.</text>
</comment>
<dbReference type="InterPro" id="IPR001248">
    <property type="entry name" value="Pur-cyt_permease"/>
</dbReference>
<feature type="transmembrane region" description="Helical" evidence="6">
    <location>
        <begin position="142"/>
        <end position="161"/>
    </location>
</feature>
<feature type="transmembrane region" description="Helical" evidence="6">
    <location>
        <begin position="30"/>
        <end position="56"/>
    </location>
</feature>
<dbReference type="PANTHER" id="PTHR30569:SF0">
    <property type="entry name" value="CYTOSINE PERMEASE"/>
    <property type="match status" value="1"/>
</dbReference>
<dbReference type="GO" id="GO:0005886">
    <property type="term" value="C:plasma membrane"/>
    <property type="evidence" value="ECO:0007669"/>
    <property type="project" value="TreeGrafter"/>
</dbReference>
<protein>
    <submittedName>
        <fullName evidence="7">Cytosine permease</fullName>
    </submittedName>
</protein>
<gene>
    <name evidence="7" type="ORF">BFS26_02415</name>
</gene>
<dbReference type="Gene3D" id="1.10.4160.10">
    <property type="entry name" value="Hydantoin permease"/>
    <property type="match status" value="1"/>
</dbReference>
<feature type="transmembrane region" description="Helical" evidence="6">
    <location>
        <begin position="206"/>
        <end position="227"/>
    </location>
</feature>